<reference evidence="1" key="1">
    <citation type="journal article" date="2023" name="Mol. Phylogenet. Evol.">
        <title>Genome-scale phylogeny and comparative genomics of the fungal order Sordariales.</title>
        <authorList>
            <person name="Hensen N."/>
            <person name="Bonometti L."/>
            <person name="Westerberg I."/>
            <person name="Brannstrom I.O."/>
            <person name="Guillou S."/>
            <person name="Cros-Aarteil S."/>
            <person name="Calhoun S."/>
            <person name="Haridas S."/>
            <person name="Kuo A."/>
            <person name="Mondo S."/>
            <person name="Pangilinan J."/>
            <person name="Riley R."/>
            <person name="LaButti K."/>
            <person name="Andreopoulos B."/>
            <person name="Lipzen A."/>
            <person name="Chen C."/>
            <person name="Yan M."/>
            <person name="Daum C."/>
            <person name="Ng V."/>
            <person name="Clum A."/>
            <person name="Steindorff A."/>
            <person name="Ohm R.A."/>
            <person name="Martin F."/>
            <person name="Silar P."/>
            <person name="Natvig D.O."/>
            <person name="Lalanne C."/>
            <person name="Gautier V."/>
            <person name="Ament-Velasquez S.L."/>
            <person name="Kruys A."/>
            <person name="Hutchinson M.I."/>
            <person name="Powell A.J."/>
            <person name="Barry K."/>
            <person name="Miller A.N."/>
            <person name="Grigoriev I.V."/>
            <person name="Debuchy R."/>
            <person name="Gladieux P."/>
            <person name="Hiltunen Thoren M."/>
            <person name="Johannesson H."/>
        </authorList>
    </citation>
    <scope>NUCLEOTIDE SEQUENCE</scope>
    <source>
        <strain evidence="1">PSN243</strain>
    </source>
</reference>
<dbReference type="GO" id="GO:0016799">
    <property type="term" value="F:hydrolase activity, hydrolyzing N-glycosyl compounds"/>
    <property type="evidence" value="ECO:0007669"/>
    <property type="project" value="TreeGrafter"/>
</dbReference>
<dbReference type="FunFam" id="3.40.50.450:FF:000018">
    <property type="entry name" value="Lysine decarboxylase-like protein"/>
    <property type="match status" value="1"/>
</dbReference>
<reference evidence="1" key="2">
    <citation type="submission" date="2023-05" db="EMBL/GenBank/DDBJ databases">
        <authorList>
            <consortium name="Lawrence Berkeley National Laboratory"/>
            <person name="Steindorff A."/>
            <person name="Hensen N."/>
            <person name="Bonometti L."/>
            <person name="Westerberg I."/>
            <person name="Brannstrom I.O."/>
            <person name="Guillou S."/>
            <person name="Cros-Aarteil S."/>
            <person name="Calhoun S."/>
            <person name="Haridas S."/>
            <person name="Kuo A."/>
            <person name="Mondo S."/>
            <person name="Pangilinan J."/>
            <person name="Riley R."/>
            <person name="Labutti K."/>
            <person name="Andreopoulos B."/>
            <person name="Lipzen A."/>
            <person name="Chen C."/>
            <person name="Yanf M."/>
            <person name="Daum C."/>
            <person name="Ng V."/>
            <person name="Clum A."/>
            <person name="Ohm R."/>
            <person name="Martin F."/>
            <person name="Silar P."/>
            <person name="Natvig D."/>
            <person name="Lalanne C."/>
            <person name="Gautier V."/>
            <person name="Ament-Velasquez S.L."/>
            <person name="Kruys A."/>
            <person name="Hutchinson M.I."/>
            <person name="Powell A.J."/>
            <person name="Barry K."/>
            <person name="Miller A.N."/>
            <person name="Grigoriev I.V."/>
            <person name="Debuchy R."/>
            <person name="Gladieux P."/>
            <person name="Thoren M.H."/>
            <person name="Johannesson H."/>
        </authorList>
    </citation>
    <scope>NUCLEOTIDE SEQUENCE</scope>
    <source>
        <strain evidence="1">PSN243</strain>
    </source>
</reference>
<dbReference type="Gene3D" id="3.40.50.450">
    <property type="match status" value="1"/>
</dbReference>
<organism evidence="1 2">
    <name type="scientific">Podospora aff. communis PSN243</name>
    <dbReference type="NCBI Taxonomy" id="3040156"/>
    <lineage>
        <taxon>Eukaryota</taxon>
        <taxon>Fungi</taxon>
        <taxon>Dikarya</taxon>
        <taxon>Ascomycota</taxon>
        <taxon>Pezizomycotina</taxon>
        <taxon>Sordariomycetes</taxon>
        <taxon>Sordariomycetidae</taxon>
        <taxon>Sordariales</taxon>
        <taxon>Podosporaceae</taxon>
        <taxon>Podospora</taxon>
    </lineage>
</organism>
<dbReference type="InterPro" id="IPR005269">
    <property type="entry name" value="LOG"/>
</dbReference>
<protein>
    <submittedName>
        <fullName evidence="1">Uncharacterized protein</fullName>
    </submittedName>
</protein>
<gene>
    <name evidence="1" type="ORF">QBC34DRAFT_394430</name>
</gene>
<accession>A0AAV9GZT9</accession>
<dbReference type="PANTHER" id="PTHR31223">
    <property type="entry name" value="LOG FAMILY PROTEIN YJL055W"/>
    <property type="match status" value="1"/>
</dbReference>
<dbReference type="GO" id="GO:0005829">
    <property type="term" value="C:cytosol"/>
    <property type="evidence" value="ECO:0007669"/>
    <property type="project" value="TreeGrafter"/>
</dbReference>
<keyword evidence="2" id="KW-1185">Reference proteome</keyword>
<dbReference type="EMBL" id="MU865919">
    <property type="protein sequence ID" value="KAK4453582.1"/>
    <property type="molecule type" value="Genomic_DNA"/>
</dbReference>
<dbReference type="NCBIfam" id="TIGR00730">
    <property type="entry name" value="Rossman fold protein, TIGR00730 family"/>
    <property type="match status" value="1"/>
</dbReference>
<dbReference type="PANTHER" id="PTHR31223:SF70">
    <property type="entry name" value="LOG FAMILY PROTEIN YJL055W"/>
    <property type="match status" value="1"/>
</dbReference>
<comment type="caution">
    <text evidence="1">The sequence shown here is derived from an EMBL/GenBank/DDBJ whole genome shotgun (WGS) entry which is preliminary data.</text>
</comment>
<dbReference type="SUPFAM" id="SSF102405">
    <property type="entry name" value="MCP/YpsA-like"/>
    <property type="match status" value="1"/>
</dbReference>
<dbReference type="GO" id="GO:0009691">
    <property type="term" value="P:cytokinin biosynthetic process"/>
    <property type="evidence" value="ECO:0007669"/>
    <property type="project" value="InterPro"/>
</dbReference>
<dbReference type="InterPro" id="IPR031100">
    <property type="entry name" value="LOG_fam"/>
</dbReference>
<evidence type="ECO:0000313" key="1">
    <source>
        <dbReference type="EMBL" id="KAK4453582.1"/>
    </source>
</evidence>
<name>A0AAV9GZT9_9PEZI</name>
<dbReference type="Pfam" id="PF03641">
    <property type="entry name" value="Lysine_decarbox"/>
    <property type="match status" value="1"/>
</dbReference>
<sequence>MSFHYVINSKDPGSWFRITHPLFPTTRSSSIRTRVFLILSIKLTLQFDPNPSTSTIIYTSTSHSLHLRQEPVAAFHLSLTSQPPTSDSGLHSMPTRFSLKNHFLYKFYISLPHLGLSNATLTKFHQSSPLIPKPIPATMESGGASPYPSIPASGISTPSSLNPEAPPRTKICVYCGAHPGSKPEHLQAARALAEAMAANNIGLVYGGGTVGIMGEIARTLVQLSGPDSVHGIIPEALIRYERGNSSIDGKGAPTLPDEQTWGRTTVVKDMHTRKAMMAEEVLKGGPGSGFIALSGGYGTVEELFETATWNQLGIHSRGVCILNINGFYDGILAWIRKSVEEGFIHGGNANILVEAKTAEEAIKALREYKVSEQVMKLSWGNR</sequence>
<dbReference type="Proteomes" id="UP001321760">
    <property type="component" value="Unassembled WGS sequence"/>
</dbReference>
<evidence type="ECO:0000313" key="2">
    <source>
        <dbReference type="Proteomes" id="UP001321760"/>
    </source>
</evidence>
<proteinExistence type="predicted"/>
<dbReference type="AlphaFoldDB" id="A0AAV9GZT9"/>